<dbReference type="InterPro" id="IPR050389">
    <property type="entry name" value="LysR-type_TF"/>
</dbReference>
<evidence type="ECO:0000313" key="7">
    <source>
        <dbReference type="Proteomes" id="UP000277236"/>
    </source>
</evidence>
<dbReference type="GO" id="GO:0003700">
    <property type="term" value="F:DNA-binding transcription factor activity"/>
    <property type="evidence" value="ECO:0007669"/>
    <property type="project" value="InterPro"/>
</dbReference>
<protein>
    <submittedName>
        <fullName evidence="6">Transcriptional regulator</fullName>
    </submittedName>
</protein>
<keyword evidence="4" id="KW-0804">Transcription</keyword>
<dbReference type="InterPro" id="IPR036390">
    <property type="entry name" value="WH_DNA-bd_sf"/>
</dbReference>
<keyword evidence="2" id="KW-0805">Transcription regulation</keyword>
<dbReference type="EMBL" id="RBRE01000060">
    <property type="protein sequence ID" value="RMQ44377.1"/>
    <property type="molecule type" value="Genomic_DNA"/>
</dbReference>
<comment type="caution">
    <text evidence="6">The sequence shown here is derived from an EMBL/GenBank/DDBJ whole genome shotgun (WGS) entry which is preliminary data.</text>
</comment>
<dbReference type="CDD" id="cd08464">
    <property type="entry name" value="PBP2_DntR_like_2"/>
    <property type="match status" value="1"/>
</dbReference>
<accession>A0A3M4LSA4</accession>
<feature type="domain" description="HTH lysR-type" evidence="5">
    <location>
        <begin position="28"/>
        <end position="85"/>
    </location>
</feature>
<dbReference type="Gene3D" id="1.10.10.10">
    <property type="entry name" value="Winged helix-like DNA-binding domain superfamily/Winged helix DNA-binding domain"/>
    <property type="match status" value="1"/>
</dbReference>
<dbReference type="InterPro" id="IPR000847">
    <property type="entry name" value="LysR_HTH_N"/>
</dbReference>
<evidence type="ECO:0000259" key="5">
    <source>
        <dbReference type="PROSITE" id="PS50931"/>
    </source>
</evidence>
<dbReference type="PROSITE" id="PS50931">
    <property type="entry name" value="HTH_LYSR"/>
    <property type="match status" value="1"/>
</dbReference>
<evidence type="ECO:0000256" key="3">
    <source>
        <dbReference type="ARBA" id="ARBA00023125"/>
    </source>
</evidence>
<sequence>MQAADAYLSVHLSGIWNAHMNRNDLRRVDLNLLVIFEALMFERNLTRVAEKLFIGQPAVSAALGRLRDLFDDPLLLRNGRGMEPTARALDILKEIRPALDTISGAVSRAKVFDPSTSSEVFRIGLSDDAEFGLLPPLLTQLREEAPGIIVVIRRANYLLLPALLASGEISVGVSYTVELPANAKRKKLREIGCKVIRGDQRAGALSLDDYCERQHAMVSFSGDLSGNIDLDLARVGRARKVVLAVPQFNGLRALLAGTELIATVPDYAACALVEGSTLRAEDPPFPIVPAELSMVWSGVHDNDPAERWLRSRIAQYMSAPLHVTA</sequence>
<dbReference type="InterPro" id="IPR005119">
    <property type="entry name" value="LysR_subst-bd"/>
</dbReference>
<dbReference type="Pfam" id="PF00126">
    <property type="entry name" value="HTH_1"/>
    <property type="match status" value="1"/>
</dbReference>
<comment type="similarity">
    <text evidence="1">Belongs to the LysR transcriptional regulatory family.</text>
</comment>
<dbReference type="Proteomes" id="UP000277236">
    <property type="component" value="Unassembled WGS sequence"/>
</dbReference>
<proteinExistence type="inferred from homology"/>
<dbReference type="Gene3D" id="3.40.190.10">
    <property type="entry name" value="Periplasmic binding protein-like II"/>
    <property type="match status" value="2"/>
</dbReference>
<dbReference type="GO" id="GO:0003677">
    <property type="term" value="F:DNA binding"/>
    <property type="evidence" value="ECO:0007669"/>
    <property type="project" value="UniProtKB-KW"/>
</dbReference>
<evidence type="ECO:0000256" key="2">
    <source>
        <dbReference type="ARBA" id="ARBA00023015"/>
    </source>
</evidence>
<reference evidence="6 7" key="1">
    <citation type="submission" date="2018-08" db="EMBL/GenBank/DDBJ databases">
        <title>Recombination of ecologically and evolutionarily significant loci maintains genetic cohesion in the Pseudomonas syringae species complex.</title>
        <authorList>
            <person name="Dillon M."/>
            <person name="Thakur S."/>
            <person name="Almeida R.N.D."/>
            <person name="Weir B.S."/>
            <person name="Guttman D.S."/>
        </authorList>
    </citation>
    <scope>NUCLEOTIDE SEQUENCE [LARGE SCALE GENOMIC DNA]</scope>
    <source>
        <strain evidence="6 7">ICMP 3353</strain>
    </source>
</reference>
<evidence type="ECO:0000313" key="6">
    <source>
        <dbReference type="EMBL" id="RMQ44377.1"/>
    </source>
</evidence>
<dbReference type="AlphaFoldDB" id="A0A3M4LSA4"/>
<name>A0A3M4LSA4_PSECI</name>
<evidence type="ECO:0000256" key="1">
    <source>
        <dbReference type="ARBA" id="ARBA00009437"/>
    </source>
</evidence>
<dbReference type="PANTHER" id="PTHR30118">
    <property type="entry name" value="HTH-TYPE TRANSCRIPTIONAL REGULATOR LEUO-RELATED"/>
    <property type="match status" value="1"/>
</dbReference>
<dbReference type="PANTHER" id="PTHR30118:SF15">
    <property type="entry name" value="TRANSCRIPTIONAL REGULATORY PROTEIN"/>
    <property type="match status" value="1"/>
</dbReference>
<dbReference type="SUPFAM" id="SSF53850">
    <property type="entry name" value="Periplasmic binding protein-like II"/>
    <property type="match status" value="1"/>
</dbReference>
<keyword evidence="3" id="KW-0238">DNA-binding</keyword>
<dbReference type="SUPFAM" id="SSF46785">
    <property type="entry name" value="Winged helix' DNA-binding domain"/>
    <property type="match status" value="1"/>
</dbReference>
<dbReference type="Pfam" id="PF03466">
    <property type="entry name" value="LysR_substrate"/>
    <property type="match status" value="1"/>
</dbReference>
<organism evidence="6 7">
    <name type="scientific">Pseudomonas cichorii</name>
    <dbReference type="NCBI Taxonomy" id="36746"/>
    <lineage>
        <taxon>Bacteria</taxon>
        <taxon>Pseudomonadati</taxon>
        <taxon>Pseudomonadota</taxon>
        <taxon>Gammaproteobacteria</taxon>
        <taxon>Pseudomonadales</taxon>
        <taxon>Pseudomonadaceae</taxon>
        <taxon>Pseudomonas</taxon>
    </lineage>
</organism>
<dbReference type="InterPro" id="IPR036388">
    <property type="entry name" value="WH-like_DNA-bd_sf"/>
</dbReference>
<evidence type="ECO:0000256" key="4">
    <source>
        <dbReference type="ARBA" id="ARBA00023163"/>
    </source>
</evidence>
<gene>
    <name evidence="6" type="ORF">ALQ04_02178</name>
</gene>